<dbReference type="OrthoDB" id="187712at2759"/>
<dbReference type="InterPro" id="IPR001680">
    <property type="entry name" value="WD40_rpt"/>
</dbReference>
<dbReference type="InterPro" id="IPR015943">
    <property type="entry name" value="WD40/YVTN_repeat-like_dom_sf"/>
</dbReference>
<protein>
    <submittedName>
        <fullName evidence="2">WD repeat-containing 47 isoform X5</fullName>
    </submittedName>
</protein>
<gene>
    <name evidence="2" type="ORF">BpHYR1_015722</name>
</gene>
<dbReference type="InterPro" id="IPR040067">
    <property type="entry name" value="WDR47"/>
</dbReference>
<dbReference type="PROSITE" id="PS50082">
    <property type="entry name" value="WD_REPEATS_2"/>
    <property type="match status" value="3"/>
</dbReference>
<keyword evidence="3" id="KW-1185">Reference proteome</keyword>
<dbReference type="PANTHER" id="PTHR19863">
    <property type="entry name" value="NEMITIN (NEURONAL ENRICHED MAP INTERACTING PROTEIN) HOMOLOG"/>
    <property type="match status" value="1"/>
</dbReference>
<reference evidence="2 3" key="1">
    <citation type="journal article" date="2018" name="Sci. Rep.">
        <title>Genomic signatures of local adaptation to the degree of environmental predictability in rotifers.</title>
        <authorList>
            <person name="Franch-Gras L."/>
            <person name="Hahn C."/>
            <person name="Garcia-Roger E.M."/>
            <person name="Carmona M.J."/>
            <person name="Serra M."/>
            <person name="Gomez A."/>
        </authorList>
    </citation>
    <scope>NUCLEOTIDE SEQUENCE [LARGE SCALE GENOMIC DNA]</scope>
    <source>
        <strain evidence="2">HYR1</strain>
    </source>
</reference>
<evidence type="ECO:0000313" key="2">
    <source>
        <dbReference type="EMBL" id="RNA25307.1"/>
    </source>
</evidence>
<dbReference type="STRING" id="10195.A0A3M7RPN5"/>
<organism evidence="2 3">
    <name type="scientific">Brachionus plicatilis</name>
    <name type="common">Marine rotifer</name>
    <name type="synonym">Brachionus muelleri</name>
    <dbReference type="NCBI Taxonomy" id="10195"/>
    <lineage>
        <taxon>Eukaryota</taxon>
        <taxon>Metazoa</taxon>
        <taxon>Spiralia</taxon>
        <taxon>Gnathifera</taxon>
        <taxon>Rotifera</taxon>
        <taxon>Eurotatoria</taxon>
        <taxon>Monogononta</taxon>
        <taxon>Pseudotrocha</taxon>
        <taxon>Ploima</taxon>
        <taxon>Brachionidae</taxon>
        <taxon>Brachionus</taxon>
    </lineage>
</organism>
<feature type="repeat" description="WD" evidence="1">
    <location>
        <begin position="170"/>
        <end position="203"/>
    </location>
</feature>
<dbReference type="Pfam" id="PF00400">
    <property type="entry name" value="WD40"/>
    <property type="match status" value="3"/>
</dbReference>
<sequence>MPENSQKIRTITTLNHNQKRPLFQDAQSYSEIELTYHNGTIRDLAFMQQEDNNILVSGGAGDCKIHVLDCQTQQSLRIYSGHSAHIYSLFTWAGTKNVFVSGSQDKTCRFWDLRTPESIQLVAPSTNIALQGSPVASVAVDSNGLLLASGHEDAACCLYDIRGSRIVQIYKPHSSDIRSVRFSANAYYLLTTSYDHKINITDLHGDLSKPLSWSVVAQHNDKVIQAKFHPTQMSFVSTSADRSSVVWSLPSSTLVNASVV</sequence>
<dbReference type="Gene3D" id="2.130.10.10">
    <property type="entry name" value="YVTN repeat-like/Quinoprotein amine dehydrogenase"/>
    <property type="match status" value="2"/>
</dbReference>
<feature type="repeat" description="WD" evidence="1">
    <location>
        <begin position="79"/>
        <end position="121"/>
    </location>
</feature>
<proteinExistence type="predicted"/>
<dbReference type="InterPro" id="IPR036322">
    <property type="entry name" value="WD40_repeat_dom_sf"/>
</dbReference>
<dbReference type="EMBL" id="REGN01002942">
    <property type="protein sequence ID" value="RNA25307.1"/>
    <property type="molecule type" value="Genomic_DNA"/>
</dbReference>
<evidence type="ECO:0000313" key="3">
    <source>
        <dbReference type="Proteomes" id="UP000276133"/>
    </source>
</evidence>
<evidence type="ECO:0000256" key="1">
    <source>
        <dbReference type="PROSITE-ProRule" id="PRU00221"/>
    </source>
</evidence>
<dbReference type="PANTHER" id="PTHR19863:SF5">
    <property type="entry name" value="WD REPEAT-CONTAINING PROTEIN 47"/>
    <property type="match status" value="1"/>
</dbReference>
<dbReference type="SUPFAM" id="SSF50978">
    <property type="entry name" value="WD40 repeat-like"/>
    <property type="match status" value="1"/>
</dbReference>
<feature type="repeat" description="WD" evidence="1">
    <location>
        <begin position="216"/>
        <end position="257"/>
    </location>
</feature>
<dbReference type="AlphaFoldDB" id="A0A3M7RPN5"/>
<dbReference type="SMART" id="SM00320">
    <property type="entry name" value="WD40"/>
    <property type="match status" value="5"/>
</dbReference>
<accession>A0A3M7RPN5</accession>
<comment type="caution">
    <text evidence="2">The sequence shown here is derived from an EMBL/GenBank/DDBJ whole genome shotgun (WGS) entry which is preliminary data.</text>
</comment>
<keyword evidence="1" id="KW-0853">WD repeat</keyword>
<dbReference type="Proteomes" id="UP000276133">
    <property type="component" value="Unassembled WGS sequence"/>
</dbReference>
<name>A0A3M7RPN5_BRAPC</name>